<evidence type="ECO:0000313" key="1">
    <source>
        <dbReference type="EMBL" id="CAB5506279.1"/>
    </source>
</evidence>
<accession>A0ABN7GBW8</accession>
<sequence length="96" mass="10909">MLALDLNVLTAYFRGLKSDIKLTKNKEVMSKPTYYSALKELQESDIIGPTGRPSIWWINVNVIHNGSRIIIAEIIERVNKAEQNKLEDVGQQRLGI</sequence>
<gene>
    <name evidence="1" type="ORF">AZO1586I_1591</name>
</gene>
<keyword evidence="2" id="KW-1185">Reference proteome</keyword>
<organism evidence="1 2">
    <name type="scientific">Bathymodiolus thermophilus thioautotrophic gill symbiont</name>
    <dbReference type="NCBI Taxonomy" id="2360"/>
    <lineage>
        <taxon>Bacteria</taxon>
        <taxon>Pseudomonadati</taxon>
        <taxon>Pseudomonadota</taxon>
        <taxon>Gammaproteobacteria</taxon>
        <taxon>sulfur-oxidizing symbionts</taxon>
    </lineage>
</organism>
<reference evidence="1 2" key="1">
    <citation type="submission" date="2020-05" db="EMBL/GenBank/DDBJ databases">
        <authorList>
            <person name="Petersen J."/>
            <person name="Sayavedra L."/>
        </authorList>
    </citation>
    <scope>NUCLEOTIDE SEQUENCE [LARGE SCALE GENOMIC DNA]</scope>
    <source>
        <strain evidence="1">B azoricus SOX ET2 1586I</strain>
    </source>
</reference>
<dbReference type="Proteomes" id="UP000626656">
    <property type="component" value="Unassembled WGS sequence"/>
</dbReference>
<name>A0ABN7GBW8_9GAMM</name>
<protein>
    <submittedName>
        <fullName evidence="1">Uncharacterized protein</fullName>
    </submittedName>
</protein>
<comment type="caution">
    <text evidence="1">The sequence shown here is derived from an EMBL/GenBank/DDBJ whole genome shotgun (WGS) entry which is preliminary data.</text>
</comment>
<evidence type="ECO:0000313" key="2">
    <source>
        <dbReference type="Proteomes" id="UP000626656"/>
    </source>
</evidence>
<dbReference type="RefSeq" id="WP_237731678.1">
    <property type="nucleotide sequence ID" value="NZ_CAHJWF010000321.1"/>
</dbReference>
<dbReference type="EMBL" id="CAHJWF010000321">
    <property type="protein sequence ID" value="CAB5506279.1"/>
    <property type="molecule type" value="Genomic_DNA"/>
</dbReference>
<proteinExistence type="predicted"/>